<feature type="non-terminal residue" evidence="1">
    <location>
        <position position="249"/>
    </location>
</feature>
<name>X1J2P7_9ZZZZ</name>
<proteinExistence type="predicted"/>
<comment type="caution">
    <text evidence="1">The sequence shown here is derived from an EMBL/GenBank/DDBJ whole genome shotgun (WGS) entry which is preliminary data.</text>
</comment>
<protein>
    <recommendedName>
        <fullName evidence="2">DUF2330 domain-containing protein</fullName>
    </recommendedName>
</protein>
<evidence type="ECO:0000313" key="1">
    <source>
        <dbReference type="EMBL" id="GAH64033.1"/>
    </source>
</evidence>
<organism evidence="1">
    <name type="scientific">marine sediment metagenome</name>
    <dbReference type="NCBI Taxonomy" id="412755"/>
    <lineage>
        <taxon>unclassified sequences</taxon>
        <taxon>metagenomes</taxon>
        <taxon>ecological metagenomes</taxon>
    </lineage>
</organism>
<gene>
    <name evidence="1" type="ORF">S03H2_42622</name>
</gene>
<dbReference type="EMBL" id="BARU01026544">
    <property type="protein sequence ID" value="GAH64033.1"/>
    <property type="molecule type" value="Genomic_DNA"/>
</dbReference>
<sequence>MRGIARIVASALLIGLVWGGEALADGKAFMRSGDSASYLPVGQSRQQAAIDHRDGRQKMVIAINIRSEDDGQALWIFPVPGTPDQTEIDLVDAFPRFQGSDPRRWARETLEDFLLWARRTQIWPLLAETRLPLHELGSPPAASVPGAAVHAHVEKWGIHAEAVTAPSIEALASYLRGRDAELASEELAAFQDYLSEDYVLIVAWIASREEVEQQFPTDRIEAAWGEGRWPCLYVEFPTERAFYPLRPTS</sequence>
<dbReference type="AlphaFoldDB" id="X1J2P7"/>
<accession>X1J2P7</accession>
<reference evidence="1" key="1">
    <citation type="journal article" date="2014" name="Front. Microbiol.">
        <title>High frequency of phylogenetically diverse reductive dehalogenase-homologous genes in deep subseafloor sedimentary metagenomes.</title>
        <authorList>
            <person name="Kawai M."/>
            <person name="Futagami T."/>
            <person name="Toyoda A."/>
            <person name="Takaki Y."/>
            <person name="Nishi S."/>
            <person name="Hori S."/>
            <person name="Arai W."/>
            <person name="Tsubouchi T."/>
            <person name="Morono Y."/>
            <person name="Uchiyama I."/>
            <person name="Ito T."/>
            <person name="Fujiyama A."/>
            <person name="Inagaki F."/>
            <person name="Takami H."/>
        </authorList>
    </citation>
    <scope>NUCLEOTIDE SEQUENCE</scope>
    <source>
        <strain evidence="1">Expedition CK06-06</strain>
    </source>
</reference>
<evidence type="ECO:0008006" key="2">
    <source>
        <dbReference type="Google" id="ProtNLM"/>
    </source>
</evidence>